<dbReference type="SUPFAM" id="SSF88713">
    <property type="entry name" value="Glycoside hydrolase/deacetylase"/>
    <property type="match status" value="1"/>
</dbReference>
<dbReference type="GO" id="GO:0005576">
    <property type="term" value="C:extracellular region"/>
    <property type="evidence" value="ECO:0007669"/>
    <property type="project" value="UniProtKB-SubCell"/>
</dbReference>
<dbReference type="GO" id="GO:0005975">
    <property type="term" value="P:carbohydrate metabolic process"/>
    <property type="evidence" value="ECO:0007669"/>
    <property type="project" value="InterPro"/>
</dbReference>
<protein>
    <submittedName>
        <fullName evidence="4">Polysaccharide deacetylase</fullName>
    </submittedName>
</protein>
<gene>
    <name evidence="4" type="ORF">ENU78_04665</name>
</gene>
<dbReference type="PROSITE" id="PS51677">
    <property type="entry name" value="NODB"/>
    <property type="match status" value="1"/>
</dbReference>
<evidence type="ECO:0000313" key="4">
    <source>
        <dbReference type="EMBL" id="HGK23726.1"/>
    </source>
</evidence>
<dbReference type="InterPro" id="IPR002509">
    <property type="entry name" value="NODB_dom"/>
</dbReference>
<dbReference type="EMBL" id="DTDV01000013">
    <property type="protein sequence ID" value="HGK23726.1"/>
    <property type="molecule type" value="Genomic_DNA"/>
</dbReference>
<dbReference type="AlphaFoldDB" id="A0A7V3ZIQ4"/>
<dbReference type="InterPro" id="IPR011330">
    <property type="entry name" value="Glyco_hydro/deAcase_b/a-brl"/>
</dbReference>
<evidence type="ECO:0000256" key="2">
    <source>
        <dbReference type="ARBA" id="ARBA00022729"/>
    </source>
</evidence>
<feature type="domain" description="NodB homology" evidence="3">
    <location>
        <begin position="111"/>
        <end position="326"/>
    </location>
</feature>
<reference evidence="4" key="1">
    <citation type="journal article" date="2020" name="mSystems">
        <title>Genome- and Community-Level Interaction Insights into Carbon Utilization and Element Cycling Functions of Hydrothermarchaeota in Hydrothermal Sediment.</title>
        <authorList>
            <person name="Zhou Z."/>
            <person name="Liu Y."/>
            <person name="Xu W."/>
            <person name="Pan J."/>
            <person name="Luo Z.H."/>
            <person name="Li M."/>
        </authorList>
    </citation>
    <scope>NUCLEOTIDE SEQUENCE [LARGE SCALE GENOMIC DNA]</scope>
    <source>
        <strain evidence="4">SpSt-70</strain>
    </source>
</reference>
<dbReference type="PANTHER" id="PTHR34216">
    <property type="match status" value="1"/>
</dbReference>
<organism evidence="4">
    <name type="scientific">Dictyoglomus thermophilum</name>
    <dbReference type="NCBI Taxonomy" id="14"/>
    <lineage>
        <taxon>Bacteria</taxon>
        <taxon>Pseudomonadati</taxon>
        <taxon>Dictyoglomota</taxon>
        <taxon>Dictyoglomia</taxon>
        <taxon>Dictyoglomales</taxon>
        <taxon>Dictyoglomaceae</taxon>
        <taxon>Dictyoglomus</taxon>
    </lineage>
</organism>
<dbReference type="PANTHER" id="PTHR34216:SF3">
    <property type="entry name" value="POLY-BETA-1,6-N-ACETYL-D-GLUCOSAMINE N-DEACETYLASE"/>
    <property type="match status" value="1"/>
</dbReference>
<dbReference type="Pfam" id="PF01522">
    <property type="entry name" value="Polysacc_deac_1"/>
    <property type="match status" value="1"/>
</dbReference>
<sequence length="326" mass="38220">MRNMKRLNIINKMIFIIILIFFSISYSYPYVELRADINSHNEINPGFIPYYSNEVLVLTYHVLDKKVKGPISISPQLFEEHIRYLKNAGFHPITPETLREFMEGKTDIPDNAVLITLDDGYESFYKLAYPILEKYRVPAINFIIVSMVGKVGAFPHLTWNEMKEMLKSNLIYFGSHTYDSHHLVRTGLFSQAPALVGHIYKPLFYRESDEEYKSRISGDLWYSKYLLEKNLNIEVKDLCFPYGAYNSTVLEIAKELGYEVFYTTNKGINKPGKDKYIIIKRLNAGSYNMSLTRFQSMLFKYIILSHPQIHTNKFIKNSFKHHKKMR</sequence>
<comment type="caution">
    <text evidence="4">The sequence shown here is derived from an EMBL/GenBank/DDBJ whole genome shotgun (WGS) entry which is preliminary data.</text>
</comment>
<name>A0A7V3ZIQ4_DICTH</name>
<keyword evidence="2" id="KW-0732">Signal</keyword>
<accession>A0A7V3ZIQ4</accession>
<dbReference type="GO" id="GO:0016810">
    <property type="term" value="F:hydrolase activity, acting on carbon-nitrogen (but not peptide) bonds"/>
    <property type="evidence" value="ECO:0007669"/>
    <property type="project" value="InterPro"/>
</dbReference>
<dbReference type="Gene3D" id="3.20.20.370">
    <property type="entry name" value="Glycoside hydrolase/deacetylase"/>
    <property type="match status" value="1"/>
</dbReference>
<dbReference type="CDD" id="cd10918">
    <property type="entry name" value="CE4_NodB_like_5s_6s"/>
    <property type="match status" value="1"/>
</dbReference>
<comment type="subcellular location">
    <subcellularLocation>
        <location evidence="1">Secreted</location>
    </subcellularLocation>
</comment>
<proteinExistence type="predicted"/>
<dbReference type="InterPro" id="IPR051398">
    <property type="entry name" value="Polysacch_Deacetylase"/>
</dbReference>
<evidence type="ECO:0000256" key="1">
    <source>
        <dbReference type="ARBA" id="ARBA00004613"/>
    </source>
</evidence>
<evidence type="ECO:0000259" key="3">
    <source>
        <dbReference type="PROSITE" id="PS51677"/>
    </source>
</evidence>